<comment type="subunit">
    <text evidence="3">NDH-1 is composed of 14 different subunits. Subunits NuoB, C, D, E, F, and G constitute the peripheral sector of the complex.</text>
</comment>
<keyword evidence="2 3" id="KW-0813">Transport</keyword>
<comment type="caution">
    <text evidence="6">The sequence shown here is derived from an EMBL/GenBank/DDBJ whole genome shotgun (WGS) entry which is preliminary data.</text>
</comment>
<dbReference type="InterPro" id="IPR001268">
    <property type="entry name" value="NADH_UbQ_OxRdtase_30kDa_su"/>
</dbReference>
<sequence>MSSAHTSSGSSAYDTSGLPLASAAGRLGTDVPAPGRGTNGSSLTNEQLRERLLTRFPDLRADEYRGELTVFVEPGQLLEVATYCRDDEEIACELLSDLSAVHWPAGDHVIERQISTTGWPEYRTSREHGVVEVNYLLRSVRRNHRFRVSVGTPDDAARIPSVTSLWPTANFHEREVFDMFGVEFPGHPNLVRILMPDDWLGHPQRKDYPLGGVEINYENDKFIPPPHERNLREVVE</sequence>
<evidence type="ECO:0000256" key="4">
    <source>
        <dbReference type="SAM" id="MobiDB-lite"/>
    </source>
</evidence>
<dbReference type="OrthoDB" id="9803286at2"/>
<feature type="domain" description="NADH:ubiquinone oxidoreductase 30kDa subunit" evidence="5">
    <location>
        <begin position="71"/>
        <end position="212"/>
    </location>
</feature>
<dbReference type="InterPro" id="IPR010218">
    <property type="entry name" value="NADH_DH_suC"/>
</dbReference>
<dbReference type="GO" id="GO:0005886">
    <property type="term" value="C:plasma membrane"/>
    <property type="evidence" value="ECO:0007669"/>
    <property type="project" value="UniProtKB-SubCell"/>
</dbReference>
<evidence type="ECO:0000313" key="6">
    <source>
        <dbReference type="EMBL" id="GGI05719.1"/>
    </source>
</evidence>
<comment type="catalytic activity">
    <reaction evidence="3">
        <text>a quinone + NADH + 5 H(+)(in) = a quinol + NAD(+) + 4 H(+)(out)</text>
        <dbReference type="Rhea" id="RHEA:57888"/>
        <dbReference type="ChEBI" id="CHEBI:15378"/>
        <dbReference type="ChEBI" id="CHEBI:24646"/>
        <dbReference type="ChEBI" id="CHEBI:57540"/>
        <dbReference type="ChEBI" id="CHEBI:57945"/>
        <dbReference type="ChEBI" id="CHEBI:132124"/>
    </reaction>
</comment>
<comment type="subcellular location">
    <subcellularLocation>
        <location evidence="3">Cell membrane</location>
        <topology evidence="3">Peripheral membrane protein</topology>
        <orientation evidence="3">Cytoplasmic side</orientation>
    </subcellularLocation>
</comment>
<evidence type="ECO:0000256" key="3">
    <source>
        <dbReference type="HAMAP-Rule" id="MF_01357"/>
    </source>
</evidence>
<dbReference type="EMBL" id="BMHA01000005">
    <property type="protein sequence ID" value="GGI05719.1"/>
    <property type="molecule type" value="Genomic_DNA"/>
</dbReference>
<dbReference type="Proteomes" id="UP000650511">
    <property type="component" value="Unassembled WGS sequence"/>
</dbReference>
<comment type="similarity">
    <text evidence="1 3">Belongs to the complex I 30 kDa subunit family.</text>
</comment>
<dbReference type="AlphaFoldDB" id="A0A8J3A9X9"/>
<keyword evidence="3" id="KW-0472">Membrane</keyword>
<proteinExistence type="inferred from homology"/>
<dbReference type="GO" id="GO:0008137">
    <property type="term" value="F:NADH dehydrogenase (ubiquinone) activity"/>
    <property type="evidence" value="ECO:0007669"/>
    <property type="project" value="InterPro"/>
</dbReference>
<keyword evidence="7" id="KW-1185">Reference proteome</keyword>
<dbReference type="PANTHER" id="PTHR10884">
    <property type="entry name" value="NADH DEHYDROGENASE UBIQUINONE IRON-SULFUR PROTEIN 3"/>
    <property type="match status" value="1"/>
</dbReference>
<accession>A0A8J3A9X9</accession>
<dbReference type="RefSeq" id="WP_130648510.1">
    <property type="nucleotide sequence ID" value="NZ_BMHA01000005.1"/>
</dbReference>
<protein>
    <recommendedName>
        <fullName evidence="3">NADH-quinone oxidoreductase subunit C</fullName>
        <ecNumber evidence="3">7.1.1.-</ecNumber>
    </recommendedName>
    <alternativeName>
        <fullName evidence="3">NADH dehydrogenase I subunit C</fullName>
    </alternativeName>
    <alternativeName>
        <fullName evidence="3">NDH-1 subunit C</fullName>
    </alternativeName>
</protein>
<dbReference type="HAMAP" id="MF_01357">
    <property type="entry name" value="NDH1_NuoC"/>
    <property type="match status" value="1"/>
</dbReference>
<evidence type="ECO:0000256" key="1">
    <source>
        <dbReference type="ARBA" id="ARBA00007569"/>
    </source>
</evidence>
<keyword evidence="3" id="KW-1003">Cell membrane</keyword>
<dbReference type="SUPFAM" id="SSF143243">
    <property type="entry name" value="Nqo5-like"/>
    <property type="match status" value="1"/>
</dbReference>
<evidence type="ECO:0000313" key="7">
    <source>
        <dbReference type="Proteomes" id="UP000650511"/>
    </source>
</evidence>
<reference evidence="6" key="1">
    <citation type="journal article" date="2014" name="Int. J. Syst. Evol. Microbiol.">
        <title>Complete genome sequence of Corynebacterium casei LMG S-19264T (=DSM 44701T), isolated from a smear-ripened cheese.</title>
        <authorList>
            <consortium name="US DOE Joint Genome Institute (JGI-PGF)"/>
            <person name="Walter F."/>
            <person name="Albersmeier A."/>
            <person name="Kalinowski J."/>
            <person name="Ruckert C."/>
        </authorList>
    </citation>
    <scope>NUCLEOTIDE SEQUENCE</scope>
    <source>
        <strain evidence="6">CGMCC 1.14988</strain>
    </source>
</reference>
<dbReference type="GO" id="GO:0048038">
    <property type="term" value="F:quinone binding"/>
    <property type="evidence" value="ECO:0007669"/>
    <property type="project" value="UniProtKB-KW"/>
</dbReference>
<keyword evidence="3" id="KW-0520">NAD</keyword>
<dbReference type="Pfam" id="PF00329">
    <property type="entry name" value="Complex1_30kDa"/>
    <property type="match status" value="1"/>
</dbReference>
<dbReference type="PANTHER" id="PTHR10884:SF14">
    <property type="entry name" value="NADH DEHYDROGENASE [UBIQUINONE] IRON-SULFUR PROTEIN 3, MITOCHONDRIAL"/>
    <property type="match status" value="1"/>
</dbReference>
<dbReference type="InterPro" id="IPR037232">
    <property type="entry name" value="NADH_quin_OxRdtase_su_C/D-like"/>
</dbReference>
<keyword evidence="3" id="KW-0874">Quinone</keyword>
<dbReference type="EC" id="7.1.1.-" evidence="3"/>
<comment type="function">
    <text evidence="3">NDH-1 shuttles electrons from NADH, via FMN and iron-sulfur (Fe-S) centers, to quinones in the respiratory chain. The immediate electron acceptor for the enzyme in this species is believed to be a menaquinone. Couples the redox reaction to proton translocation (for every two electrons transferred, four hydrogen ions are translocated across the cytoplasmic membrane), and thus conserves the redox energy in a proton gradient.</text>
</comment>
<organism evidence="6 7">
    <name type="scientific">Egicoccus halophilus</name>
    <dbReference type="NCBI Taxonomy" id="1670830"/>
    <lineage>
        <taxon>Bacteria</taxon>
        <taxon>Bacillati</taxon>
        <taxon>Actinomycetota</taxon>
        <taxon>Nitriliruptoria</taxon>
        <taxon>Egicoccales</taxon>
        <taxon>Egicoccaceae</taxon>
        <taxon>Egicoccus</taxon>
    </lineage>
</organism>
<dbReference type="GO" id="GO:0050136">
    <property type="term" value="F:NADH dehydrogenase (quinone) (non-electrogenic) activity"/>
    <property type="evidence" value="ECO:0007669"/>
    <property type="project" value="UniProtKB-UniRule"/>
</dbReference>
<keyword evidence="3" id="KW-1278">Translocase</keyword>
<evidence type="ECO:0000256" key="2">
    <source>
        <dbReference type="ARBA" id="ARBA00022448"/>
    </source>
</evidence>
<dbReference type="Gene3D" id="3.30.460.80">
    <property type="entry name" value="NADH:ubiquinone oxidoreductase, 30kDa subunit"/>
    <property type="match status" value="1"/>
</dbReference>
<evidence type="ECO:0000259" key="5">
    <source>
        <dbReference type="Pfam" id="PF00329"/>
    </source>
</evidence>
<gene>
    <name evidence="3 6" type="primary">nuoC</name>
    <name evidence="6" type="ORF">GCM10011354_15490</name>
</gene>
<feature type="region of interest" description="Disordered" evidence="4">
    <location>
        <begin position="24"/>
        <end position="46"/>
    </location>
</feature>
<name>A0A8J3A9X9_9ACTN</name>
<reference evidence="6" key="2">
    <citation type="submission" date="2020-09" db="EMBL/GenBank/DDBJ databases">
        <authorList>
            <person name="Sun Q."/>
            <person name="Zhou Y."/>
        </authorList>
    </citation>
    <scope>NUCLEOTIDE SEQUENCE</scope>
    <source>
        <strain evidence="6">CGMCC 1.14988</strain>
    </source>
</reference>